<reference evidence="16 17" key="1">
    <citation type="journal article" date="2016" name="Nat. Commun.">
        <title>Thousands of microbial genomes shed light on interconnected biogeochemical processes in an aquifer system.</title>
        <authorList>
            <person name="Anantharaman K."/>
            <person name="Brown C.T."/>
            <person name="Hug L.A."/>
            <person name="Sharon I."/>
            <person name="Castelle C.J."/>
            <person name="Probst A.J."/>
            <person name="Thomas B.C."/>
            <person name="Singh A."/>
            <person name="Wilkins M.J."/>
            <person name="Karaoz U."/>
            <person name="Brodie E.L."/>
            <person name="Williams K.H."/>
            <person name="Hubbard S.S."/>
            <person name="Banfield J.F."/>
        </authorList>
    </citation>
    <scope>NUCLEOTIDE SEQUENCE [LARGE SCALE GENOMIC DNA]</scope>
</reference>
<accession>A0A1F6DF58</accession>
<evidence type="ECO:0000256" key="8">
    <source>
        <dbReference type="ARBA" id="ARBA00022723"/>
    </source>
</evidence>
<dbReference type="GO" id="GO:0000701">
    <property type="term" value="F:purine-specific mismatch base pair DNA N-glycosylase activity"/>
    <property type="evidence" value="ECO:0007669"/>
    <property type="project" value="UniProtKB-EC"/>
</dbReference>
<sequence>MMKQGSVSISEDDTKRIAALRRTVWAFYRAKGRHDLPWRKNHDPYHVWISEIMLQQTQVPRVLEKYAQFMTLFPTVQKLAKAPLADVLKAWQGLGYNRRAKLLHLCAQEVTKKLHGVFPQDTKELRALPGIGPYTASAIQAFAFNIGTPLIETNVRTVFLHHFFPHRDAVHDNELMPLIEAALPKNRACDWYAALMDYGTHLKATVGNANHRSKHHTVQSKFKGSDRELRGKILRTLAEKSVALRPLQKLDPSKDRTKTQLQNLVREGMIRKEGNYYILG</sequence>
<dbReference type="GO" id="GO:0032357">
    <property type="term" value="F:oxidized purine DNA binding"/>
    <property type="evidence" value="ECO:0007669"/>
    <property type="project" value="TreeGrafter"/>
</dbReference>
<evidence type="ECO:0000259" key="15">
    <source>
        <dbReference type="SMART" id="SM00478"/>
    </source>
</evidence>
<dbReference type="SUPFAM" id="SSF48150">
    <property type="entry name" value="DNA-glycosylase"/>
    <property type="match status" value="1"/>
</dbReference>
<dbReference type="InterPro" id="IPR000445">
    <property type="entry name" value="HhH_motif"/>
</dbReference>
<dbReference type="GO" id="GO:0051539">
    <property type="term" value="F:4 iron, 4 sulfur cluster binding"/>
    <property type="evidence" value="ECO:0007669"/>
    <property type="project" value="UniProtKB-KW"/>
</dbReference>
<dbReference type="CDD" id="cd00056">
    <property type="entry name" value="ENDO3c"/>
    <property type="match status" value="1"/>
</dbReference>
<evidence type="ECO:0000256" key="9">
    <source>
        <dbReference type="ARBA" id="ARBA00022763"/>
    </source>
</evidence>
<dbReference type="InterPro" id="IPR011257">
    <property type="entry name" value="DNA_glycosylase"/>
</dbReference>
<dbReference type="PROSITE" id="PS01155">
    <property type="entry name" value="ENDONUCLEASE_III_2"/>
    <property type="match status" value="1"/>
</dbReference>
<proteinExistence type="inferred from homology"/>
<dbReference type="GO" id="GO:0046872">
    <property type="term" value="F:metal ion binding"/>
    <property type="evidence" value="ECO:0007669"/>
    <property type="project" value="UniProtKB-KW"/>
</dbReference>
<dbReference type="Pfam" id="PF00633">
    <property type="entry name" value="HHH"/>
    <property type="match status" value="1"/>
</dbReference>
<keyword evidence="10" id="KW-0378">Hydrolase</keyword>
<comment type="catalytic activity">
    <reaction evidence="1">
        <text>Hydrolyzes free adenine bases from 7,8-dihydro-8-oxoguanine:adenine mismatched double-stranded DNA, leaving an apurinic site.</text>
        <dbReference type="EC" id="3.2.2.31"/>
    </reaction>
</comment>
<dbReference type="GO" id="GO:0035485">
    <property type="term" value="F:adenine/guanine mispair binding"/>
    <property type="evidence" value="ECO:0007669"/>
    <property type="project" value="TreeGrafter"/>
</dbReference>
<dbReference type="PANTHER" id="PTHR42944:SF1">
    <property type="entry name" value="ADENINE DNA GLYCOSYLASE"/>
    <property type="match status" value="1"/>
</dbReference>
<dbReference type="Gene3D" id="1.10.340.30">
    <property type="entry name" value="Hypothetical protein, domain 2"/>
    <property type="match status" value="1"/>
</dbReference>
<dbReference type="EC" id="3.2.2.31" evidence="5"/>
<organism evidence="16 17">
    <name type="scientific">Candidatus Kaiserbacteria bacterium RIFCSPHIGHO2_02_FULL_50_50</name>
    <dbReference type="NCBI Taxonomy" id="1798492"/>
    <lineage>
        <taxon>Bacteria</taxon>
        <taxon>Candidatus Kaiseribacteriota</taxon>
    </lineage>
</organism>
<evidence type="ECO:0000256" key="10">
    <source>
        <dbReference type="ARBA" id="ARBA00022801"/>
    </source>
</evidence>
<dbReference type="Proteomes" id="UP000178794">
    <property type="component" value="Unassembled WGS sequence"/>
</dbReference>
<dbReference type="PANTHER" id="PTHR42944">
    <property type="entry name" value="ADENINE DNA GLYCOSYLASE"/>
    <property type="match status" value="1"/>
</dbReference>
<dbReference type="Pfam" id="PF00730">
    <property type="entry name" value="HhH-GPD"/>
    <property type="match status" value="1"/>
</dbReference>
<evidence type="ECO:0000256" key="7">
    <source>
        <dbReference type="ARBA" id="ARBA00022485"/>
    </source>
</evidence>
<protein>
    <recommendedName>
        <fullName evidence="6">Adenine DNA glycosylase</fullName>
        <ecNumber evidence="5">3.2.2.31</ecNumber>
    </recommendedName>
</protein>
<evidence type="ECO:0000256" key="1">
    <source>
        <dbReference type="ARBA" id="ARBA00000843"/>
    </source>
</evidence>
<evidence type="ECO:0000256" key="6">
    <source>
        <dbReference type="ARBA" id="ARBA00022023"/>
    </source>
</evidence>
<dbReference type="InterPro" id="IPR004036">
    <property type="entry name" value="Endonuclease-III-like_CS2"/>
</dbReference>
<evidence type="ECO:0000256" key="2">
    <source>
        <dbReference type="ARBA" id="ARBA00001966"/>
    </source>
</evidence>
<dbReference type="GO" id="GO:0006284">
    <property type="term" value="P:base-excision repair"/>
    <property type="evidence" value="ECO:0007669"/>
    <property type="project" value="InterPro"/>
</dbReference>
<dbReference type="Gene3D" id="1.10.1670.10">
    <property type="entry name" value="Helix-hairpin-Helix base-excision DNA repair enzymes (C-terminal)"/>
    <property type="match status" value="1"/>
</dbReference>
<dbReference type="EMBL" id="MFLF01000011">
    <property type="protein sequence ID" value="OGG60031.1"/>
    <property type="molecule type" value="Genomic_DNA"/>
</dbReference>
<name>A0A1F6DF58_9BACT</name>
<evidence type="ECO:0000256" key="12">
    <source>
        <dbReference type="ARBA" id="ARBA00023014"/>
    </source>
</evidence>
<comment type="function">
    <text evidence="3">Adenine glycosylase active on G-A mispairs. MutY also corrects error-prone DNA synthesis past GO lesions which are due to the oxidatively damaged form of guanine: 7,8-dihydro-8-oxoguanine (8-oxo-dGTP).</text>
</comment>
<evidence type="ECO:0000313" key="16">
    <source>
        <dbReference type="EMBL" id="OGG60031.1"/>
    </source>
</evidence>
<evidence type="ECO:0000256" key="5">
    <source>
        <dbReference type="ARBA" id="ARBA00012045"/>
    </source>
</evidence>
<evidence type="ECO:0000256" key="14">
    <source>
        <dbReference type="ARBA" id="ARBA00023295"/>
    </source>
</evidence>
<dbReference type="SMART" id="SM00478">
    <property type="entry name" value="ENDO3c"/>
    <property type="match status" value="1"/>
</dbReference>
<dbReference type="InterPro" id="IPR023170">
    <property type="entry name" value="HhH_base_excis_C"/>
</dbReference>
<dbReference type="FunFam" id="1.10.340.30:FF:000002">
    <property type="entry name" value="Adenine DNA glycosylase"/>
    <property type="match status" value="1"/>
</dbReference>
<evidence type="ECO:0000256" key="4">
    <source>
        <dbReference type="ARBA" id="ARBA00008343"/>
    </source>
</evidence>
<dbReference type="AlphaFoldDB" id="A0A1F6DF58"/>
<dbReference type="STRING" id="1798492.A3C89_03960"/>
<keyword evidence="9" id="KW-0227">DNA damage</keyword>
<keyword evidence="13" id="KW-0234">DNA repair</keyword>
<evidence type="ECO:0000256" key="11">
    <source>
        <dbReference type="ARBA" id="ARBA00023004"/>
    </source>
</evidence>
<dbReference type="GO" id="GO:0006298">
    <property type="term" value="P:mismatch repair"/>
    <property type="evidence" value="ECO:0007669"/>
    <property type="project" value="TreeGrafter"/>
</dbReference>
<evidence type="ECO:0000256" key="3">
    <source>
        <dbReference type="ARBA" id="ARBA00002933"/>
    </source>
</evidence>
<evidence type="ECO:0000313" key="17">
    <source>
        <dbReference type="Proteomes" id="UP000178794"/>
    </source>
</evidence>
<comment type="similarity">
    <text evidence="4">Belongs to the Nth/MutY family.</text>
</comment>
<evidence type="ECO:0000256" key="13">
    <source>
        <dbReference type="ARBA" id="ARBA00023204"/>
    </source>
</evidence>
<keyword evidence="12" id="KW-0411">Iron-sulfur</keyword>
<dbReference type="InterPro" id="IPR003265">
    <property type="entry name" value="HhH-GPD_domain"/>
</dbReference>
<dbReference type="InterPro" id="IPR044298">
    <property type="entry name" value="MIG/MutY"/>
</dbReference>
<keyword evidence="11" id="KW-0408">Iron</keyword>
<keyword evidence="14" id="KW-0326">Glycosidase</keyword>
<feature type="domain" description="HhH-GPD" evidence="15">
    <location>
        <begin position="53"/>
        <end position="201"/>
    </location>
</feature>
<dbReference type="GO" id="GO:0034039">
    <property type="term" value="F:8-oxo-7,8-dihydroguanine DNA N-glycosylase activity"/>
    <property type="evidence" value="ECO:0007669"/>
    <property type="project" value="TreeGrafter"/>
</dbReference>
<comment type="caution">
    <text evidence="16">The sequence shown here is derived from an EMBL/GenBank/DDBJ whole genome shotgun (WGS) entry which is preliminary data.</text>
</comment>
<comment type="cofactor">
    <cofactor evidence="2">
        <name>[4Fe-4S] cluster</name>
        <dbReference type="ChEBI" id="CHEBI:49883"/>
    </cofactor>
</comment>
<gene>
    <name evidence="16" type="ORF">A3C89_03960</name>
</gene>
<keyword evidence="8" id="KW-0479">Metal-binding</keyword>
<keyword evidence="7" id="KW-0004">4Fe-4S</keyword>